<dbReference type="InParanoid" id="A0A2K1L3L2"/>
<evidence type="ECO:0000313" key="1">
    <source>
        <dbReference type="EMBL" id="PNR60601.1"/>
    </source>
</evidence>
<keyword evidence="3" id="KW-1185">Reference proteome</keyword>
<reference evidence="1 3" key="2">
    <citation type="journal article" date="2018" name="Plant J.">
        <title>The Physcomitrella patens chromosome-scale assembly reveals moss genome structure and evolution.</title>
        <authorList>
            <person name="Lang D."/>
            <person name="Ullrich K.K."/>
            <person name="Murat F."/>
            <person name="Fuchs J."/>
            <person name="Jenkins J."/>
            <person name="Haas F.B."/>
            <person name="Piednoel M."/>
            <person name="Gundlach H."/>
            <person name="Van Bel M."/>
            <person name="Meyberg R."/>
            <person name="Vives C."/>
            <person name="Morata J."/>
            <person name="Symeonidi A."/>
            <person name="Hiss M."/>
            <person name="Muchero W."/>
            <person name="Kamisugi Y."/>
            <person name="Saleh O."/>
            <person name="Blanc G."/>
            <person name="Decker E.L."/>
            <person name="van Gessel N."/>
            <person name="Grimwood J."/>
            <person name="Hayes R.D."/>
            <person name="Graham S.W."/>
            <person name="Gunter L.E."/>
            <person name="McDaniel S.F."/>
            <person name="Hoernstein S.N.W."/>
            <person name="Larsson A."/>
            <person name="Li F.W."/>
            <person name="Perroud P.F."/>
            <person name="Phillips J."/>
            <person name="Ranjan P."/>
            <person name="Rokshar D.S."/>
            <person name="Rothfels C.J."/>
            <person name="Schneider L."/>
            <person name="Shu S."/>
            <person name="Stevenson D.W."/>
            <person name="Thummler F."/>
            <person name="Tillich M."/>
            <person name="Villarreal Aguilar J.C."/>
            <person name="Widiez T."/>
            <person name="Wong G.K."/>
            <person name="Wymore A."/>
            <person name="Zhang Y."/>
            <person name="Zimmer A.D."/>
            <person name="Quatrano R.S."/>
            <person name="Mayer K.F.X."/>
            <person name="Goodstein D."/>
            <person name="Casacuberta J.M."/>
            <person name="Vandepoele K."/>
            <person name="Reski R."/>
            <person name="Cuming A.C."/>
            <person name="Tuskan G.A."/>
            <person name="Maumus F."/>
            <person name="Salse J."/>
            <person name="Schmutz J."/>
            <person name="Rensing S.A."/>
        </authorList>
    </citation>
    <scope>NUCLEOTIDE SEQUENCE [LARGE SCALE GENOMIC DNA]</scope>
    <source>
        <strain evidence="2 3">cv. Gransden 2004</strain>
    </source>
</reference>
<reference evidence="2" key="3">
    <citation type="submission" date="2020-12" db="UniProtKB">
        <authorList>
            <consortium name="EnsemblPlants"/>
        </authorList>
    </citation>
    <scope>IDENTIFICATION</scope>
</reference>
<proteinExistence type="predicted"/>
<accession>A0A2K1L3L2</accession>
<dbReference type="Proteomes" id="UP000006727">
    <property type="component" value="Chromosome 2"/>
</dbReference>
<dbReference type="AlphaFoldDB" id="A0A2K1L3L2"/>
<gene>
    <name evidence="1" type="ORF">PHYPA_003394</name>
</gene>
<name>A0A2K1L3L2_PHYPA</name>
<dbReference type="EnsemblPlants" id="Pp3c2_29680V3.1">
    <property type="protein sequence ID" value="Pp3c2_29680V3.1"/>
    <property type="gene ID" value="Pp3c2_29680"/>
</dbReference>
<sequence>MPSSPSARFRFLLLLYSSRDSRHPFSSPCLQSNERITTISTPASLALEPAPSLASRFSACLPPRFPPPLVHVRYPLHLPFTPASTAPSVDTLSF</sequence>
<dbReference type="EnsemblPlants" id="Pp3c2_29680V3.2">
    <property type="protein sequence ID" value="Pp3c2_29680V3.2"/>
    <property type="gene ID" value="Pp3c2_29680"/>
</dbReference>
<dbReference type="Gramene" id="Pp3c2_29680V3.1">
    <property type="protein sequence ID" value="Pp3c2_29680V3.1"/>
    <property type="gene ID" value="Pp3c2_29680"/>
</dbReference>
<protein>
    <submittedName>
        <fullName evidence="1 2">Uncharacterized protein</fullName>
    </submittedName>
</protein>
<dbReference type="PaxDb" id="3218-PP1S22_87V6.1"/>
<reference evidence="1 3" key="1">
    <citation type="journal article" date="2008" name="Science">
        <title>The Physcomitrella genome reveals evolutionary insights into the conquest of land by plants.</title>
        <authorList>
            <person name="Rensing S."/>
            <person name="Lang D."/>
            <person name="Zimmer A."/>
            <person name="Terry A."/>
            <person name="Salamov A."/>
            <person name="Shapiro H."/>
            <person name="Nishiyama T."/>
            <person name="Perroud P.-F."/>
            <person name="Lindquist E."/>
            <person name="Kamisugi Y."/>
            <person name="Tanahashi T."/>
            <person name="Sakakibara K."/>
            <person name="Fujita T."/>
            <person name="Oishi K."/>
            <person name="Shin-I T."/>
            <person name="Kuroki Y."/>
            <person name="Toyoda A."/>
            <person name="Suzuki Y."/>
            <person name="Hashimoto A."/>
            <person name="Yamaguchi K."/>
            <person name="Sugano A."/>
            <person name="Kohara Y."/>
            <person name="Fujiyama A."/>
            <person name="Anterola A."/>
            <person name="Aoki S."/>
            <person name="Ashton N."/>
            <person name="Barbazuk W.B."/>
            <person name="Barker E."/>
            <person name="Bennetzen J."/>
            <person name="Bezanilla M."/>
            <person name="Blankenship R."/>
            <person name="Cho S.H."/>
            <person name="Dutcher S."/>
            <person name="Estelle M."/>
            <person name="Fawcett J.A."/>
            <person name="Gundlach H."/>
            <person name="Hanada K."/>
            <person name="Heyl A."/>
            <person name="Hicks K.A."/>
            <person name="Hugh J."/>
            <person name="Lohr M."/>
            <person name="Mayer K."/>
            <person name="Melkozernov A."/>
            <person name="Murata T."/>
            <person name="Nelson D."/>
            <person name="Pils B."/>
            <person name="Prigge M."/>
            <person name="Reiss B."/>
            <person name="Renner T."/>
            <person name="Rombauts S."/>
            <person name="Rushton P."/>
            <person name="Sanderfoot A."/>
            <person name="Schween G."/>
            <person name="Shiu S.-H."/>
            <person name="Stueber K."/>
            <person name="Theodoulou F.L."/>
            <person name="Tu H."/>
            <person name="Van de Peer Y."/>
            <person name="Verrier P.J."/>
            <person name="Waters E."/>
            <person name="Wood A."/>
            <person name="Yang L."/>
            <person name="Cove D."/>
            <person name="Cuming A."/>
            <person name="Hasebe M."/>
            <person name="Lucas S."/>
            <person name="Mishler D.B."/>
            <person name="Reski R."/>
            <person name="Grigoriev I."/>
            <person name="Quatrano R.S."/>
            <person name="Boore J.L."/>
        </authorList>
    </citation>
    <scope>NUCLEOTIDE SEQUENCE [LARGE SCALE GENOMIC DNA]</scope>
    <source>
        <strain evidence="2 3">cv. Gransden 2004</strain>
    </source>
</reference>
<dbReference type="Gramene" id="Pp3c2_29680V3.2">
    <property type="protein sequence ID" value="Pp3c2_29680V3.2"/>
    <property type="gene ID" value="Pp3c2_29680"/>
</dbReference>
<organism evidence="1">
    <name type="scientific">Physcomitrium patens</name>
    <name type="common">Spreading-leaved earth moss</name>
    <name type="synonym">Physcomitrella patens</name>
    <dbReference type="NCBI Taxonomy" id="3218"/>
    <lineage>
        <taxon>Eukaryota</taxon>
        <taxon>Viridiplantae</taxon>
        <taxon>Streptophyta</taxon>
        <taxon>Embryophyta</taxon>
        <taxon>Bryophyta</taxon>
        <taxon>Bryophytina</taxon>
        <taxon>Bryopsida</taxon>
        <taxon>Funariidae</taxon>
        <taxon>Funariales</taxon>
        <taxon>Funariaceae</taxon>
        <taxon>Physcomitrium</taxon>
    </lineage>
</organism>
<dbReference type="EMBL" id="ABEU02000002">
    <property type="protein sequence ID" value="PNR60601.1"/>
    <property type="molecule type" value="Genomic_DNA"/>
</dbReference>
<evidence type="ECO:0000313" key="3">
    <source>
        <dbReference type="Proteomes" id="UP000006727"/>
    </source>
</evidence>
<evidence type="ECO:0000313" key="2">
    <source>
        <dbReference type="EnsemblPlants" id="Pp3c2_29680V3.1"/>
    </source>
</evidence>